<reference evidence="2" key="1">
    <citation type="submission" date="2018-09" db="EMBL/GenBank/DDBJ databases">
        <authorList>
            <person name="Livingstone P.G."/>
            <person name="Whitworth D.E."/>
        </authorList>
    </citation>
    <scope>NUCLEOTIDE SEQUENCE [LARGE SCALE GENOMIC DNA]</scope>
    <source>
        <strain evidence="2">CA054A</strain>
    </source>
</reference>
<dbReference type="AlphaFoldDB" id="A0A3A8HBI6"/>
<dbReference type="Proteomes" id="UP000268094">
    <property type="component" value="Unassembled WGS sequence"/>
</dbReference>
<sequence>MVSCVPRRKRCARPKQQTTLFSLRSPGERVPVDDPLRRVKDMADSALAALDELCSGQPQRSHFAAGFDVLIMNHRHVLGVK</sequence>
<organism evidence="1 2">
    <name type="scientific">Corallococcus terminator</name>
    <dbReference type="NCBI Taxonomy" id="2316733"/>
    <lineage>
        <taxon>Bacteria</taxon>
        <taxon>Pseudomonadati</taxon>
        <taxon>Myxococcota</taxon>
        <taxon>Myxococcia</taxon>
        <taxon>Myxococcales</taxon>
        <taxon>Cystobacterineae</taxon>
        <taxon>Myxococcaceae</taxon>
        <taxon>Corallococcus</taxon>
    </lineage>
</organism>
<evidence type="ECO:0000313" key="2">
    <source>
        <dbReference type="Proteomes" id="UP000268094"/>
    </source>
</evidence>
<evidence type="ECO:0000313" key="1">
    <source>
        <dbReference type="EMBL" id="RKG68095.1"/>
    </source>
</evidence>
<gene>
    <name evidence="1" type="ORF">D7V88_40815</name>
</gene>
<protein>
    <submittedName>
        <fullName evidence="1">Uncharacterized protein</fullName>
    </submittedName>
</protein>
<proteinExistence type="predicted"/>
<keyword evidence="2" id="KW-1185">Reference proteome</keyword>
<dbReference type="EMBL" id="RAVZ01000619">
    <property type="protein sequence ID" value="RKG68095.1"/>
    <property type="molecule type" value="Genomic_DNA"/>
</dbReference>
<accession>A0A3A8HBI6</accession>
<comment type="caution">
    <text evidence="1">The sequence shown here is derived from an EMBL/GenBank/DDBJ whole genome shotgun (WGS) entry which is preliminary data.</text>
</comment>
<name>A0A3A8HBI6_9BACT</name>